<feature type="domain" description="Major facilitator superfamily (MFS) profile" evidence="7">
    <location>
        <begin position="18"/>
        <end position="445"/>
    </location>
</feature>
<keyword evidence="4 6" id="KW-1133">Transmembrane helix</keyword>
<gene>
    <name evidence="8" type="ORF">FISHEDRAFT_49722</name>
</gene>
<dbReference type="GO" id="GO:0022857">
    <property type="term" value="F:transmembrane transporter activity"/>
    <property type="evidence" value="ECO:0007669"/>
    <property type="project" value="InterPro"/>
</dbReference>
<dbReference type="PANTHER" id="PTHR23506:SF23">
    <property type="entry name" value="GH10249P"/>
    <property type="match status" value="1"/>
</dbReference>
<accession>A0A0D7A398</accession>
<evidence type="ECO:0000313" key="9">
    <source>
        <dbReference type="Proteomes" id="UP000054144"/>
    </source>
</evidence>
<dbReference type="SUPFAM" id="SSF103473">
    <property type="entry name" value="MFS general substrate transporter"/>
    <property type="match status" value="1"/>
</dbReference>
<dbReference type="InterPro" id="IPR036259">
    <property type="entry name" value="MFS_trans_sf"/>
</dbReference>
<keyword evidence="5 6" id="KW-0472">Membrane</keyword>
<dbReference type="InterPro" id="IPR011701">
    <property type="entry name" value="MFS"/>
</dbReference>
<dbReference type="Proteomes" id="UP000054144">
    <property type="component" value="Unassembled WGS sequence"/>
</dbReference>
<keyword evidence="2" id="KW-0813">Transport</keyword>
<feature type="transmembrane region" description="Helical" evidence="6">
    <location>
        <begin position="88"/>
        <end position="110"/>
    </location>
</feature>
<sequence length="467" mass="50095">MVASKPLGLQWRSSYWFTTLVVGLGISVDLIAYSIIVPVGPFQLEKLGYTNVSELMGWLLFAYSAGLTAATIPAAFLSEHYNSRQWPLILGLILLIGSLIMMMEAPSYAVMCVARVIQGLSSSLVWVVGMALLCDSTPDTLIGRQLGFALAGLSIGSLVGPPVAGALYGKYGFRGPFIFAIIVSVVDLIGRLLVVERKDALKWEVDPAFVSASIVTVEDTEMAQVAPASSGHPVRSPPENMNRQPLPFVSVLRRLSQSSRAVATFLITLIYGIVYASQEPTLPLHLQSVWGLDSSDVGLVYLIACVPTLFSSIVTGWATDKFGPAGISILCLLFSLPWWVVLVLEDRLALFVTAFALQSFFTSGVVSPVCAELANVASGIKGVGYAHVYGAFNFAYGAGSTIGPVIGGHMYDRMARGWMALCFLATGLVVFVMSIVLCYIGERPLLSRLITRITKPSIPVLAPTTKA</sequence>
<reference evidence="8 9" key="1">
    <citation type="journal article" date="2015" name="Fungal Genet. Biol.">
        <title>Evolution of novel wood decay mechanisms in Agaricales revealed by the genome sequences of Fistulina hepatica and Cylindrobasidium torrendii.</title>
        <authorList>
            <person name="Floudas D."/>
            <person name="Held B.W."/>
            <person name="Riley R."/>
            <person name="Nagy L.G."/>
            <person name="Koehler G."/>
            <person name="Ransdell A.S."/>
            <person name="Younus H."/>
            <person name="Chow J."/>
            <person name="Chiniquy J."/>
            <person name="Lipzen A."/>
            <person name="Tritt A."/>
            <person name="Sun H."/>
            <person name="Haridas S."/>
            <person name="LaButti K."/>
            <person name="Ohm R.A."/>
            <person name="Kues U."/>
            <person name="Blanchette R.A."/>
            <person name="Grigoriev I.V."/>
            <person name="Minto R.E."/>
            <person name="Hibbett D.S."/>
        </authorList>
    </citation>
    <scope>NUCLEOTIDE SEQUENCE [LARGE SCALE GENOMIC DNA]</scope>
    <source>
        <strain evidence="8 9">ATCC 64428</strain>
    </source>
</reference>
<feature type="transmembrane region" description="Helical" evidence="6">
    <location>
        <begin position="298"/>
        <end position="318"/>
    </location>
</feature>
<evidence type="ECO:0000259" key="7">
    <source>
        <dbReference type="PROSITE" id="PS50850"/>
    </source>
</evidence>
<protein>
    <submittedName>
        <fullName evidence="8">MFS general substrate transporter</fullName>
    </submittedName>
</protein>
<evidence type="ECO:0000256" key="1">
    <source>
        <dbReference type="ARBA" id="ARBA00004141"/>
    </source>
</evidence>
<evidence type="ECO:0000256" key="3">
    <source>
        <dbReference type="ARBA" id="ARBA00022692"/>
    </source>
</evidence>
<feature type="transmembrane region" description="Helical" evidence="6">
    <location>
        <begin position="348"/>
        <end position="371"/>
    </location>
</feature>
<dbReference type="Pfam" id="PF07690">
    <property type="entry name" value="MFS_1"/>
    <property type="match status" value="2"/>
</dbReference>
<name>A0A0D7A398_9AGAR</name>
<dbReference type="InterPro" id="IPR050930">
    <property type="entry name" value="MFS_Vesicular_Transporter"/>
</dbReference>
<feature type="transmembrane region" description="Helical" evidence="6">
    <location>
        <begin position="325"/>
        <end position="342"/>
    </location>
</feature>
<feature type="transmembrane region" description="Helical" evidence="6">
    <location>
        <begin position="261"/>
        <end position="278"/>
    </location>
</feature>
<dbReference type="OrthoDB" id="440553at2759"/>
<dbReference type="EMBL" id="KN882059">
    <property type="protein sequence ID" value="KIY45220.1"/>
    <property type="molecule type" value="Genomic_DNA"/>
</dbReference>
<keyword evidence="9" id="KW-1185">Reference proteome</keyword>
<dbReference type="Gene3D" id="1.20.1250.20">
    <property type="entry name" value="MFS general substrate transporter like domains"/>
    <property type="match status" value="2"/>
</dbReference>
<evidence type="ECO:0000256" key="5">
    <source>
        <dbReference type="ARBA" id="ARBA00023136"/>
    </source>
</evidence>
<evidence type="ECO:0000256" key="2">
    <source>
        <dbReference type="ARBA" id="ARBA00022448"/>
    </source>
</evidence>
<dbReference type="PROSITE" id="PS50850">
    <property type="entry name" value="MFS"/>
    <property type="match status" value="1"/>
</dbReference>
<dbReference type="InterPro" id="IPR020846">
    <property type="entry name" value="MFS_dom"/>
</dbReference>
<feature type="transmembrane region" description="Helical" evidence="6">
    <location>
        <begin position="116"/>
        <end position="134"/>
    </location>
</feature>
<proteinExistence type="predicted"/>
<evidence type="ECO:0000313" key="8">
    <source>
        <dbReference type="EMBL" id="KIY45220.1"/>
    </source>
</evidence>
<evidence type="ECO:0000256" key="6">
    <source>
        <dbReference type="SAM" id="Phobius"/>
    </source>
</evidence>
<keyword evidence="3 6" id="KW-0812">Transmembrane</keyword>
<dbReference type="AlphaFoldDB" id="A0A0D7A398"/>
<dbReference type="CDD" id="cd17325">
    <property type="entry name" value="MFS_MdtG_SLC18_like"/>
    <property type="match status" value="1"/>
</dbReference>
<dbReference type="GO" id="GO:0016020">
    <property type="term" value="C:membrane"/>
    <property type="evidence" value="ECO:0007669"/>
    <property type="project" value="UniProtKB-SubCell"/>
</dbReference>
<feature type="transmembrane region" description="Helical" evidence="6">
    <location>
        <begin position="146"/>
        <end position="169"/>
    </location>
</feature>
<evidence type="ECO:0000256" key="4">
    <source>
        <dbReference type="ARBA" id="ARBA00022989"/>
    </source>
</evidence>
<comment type="subcellular location">
    <subcellularLocation>
        <location evidence="1">Membrane</location>
        <topology evidence="1">Multi-pass membrane protein</topology>
    </subcellularLocation>
</comment>
<feature type="transmembrane region" description="Helical" evidence="6">
    <location>
        <begin position="383"/>
        <end position="406"/>
    </location>
</feature>
<dbReference type="PANTHER" id="PTHR23506">
    <property type="entry name" value="GH10249P"/>
    <property type="match status" value="1"/>
</dbReference>
<feature type="transmembrane region" description="Helical" evidence="6">
    <location>
        <begin position="418"/>
        <end position="440"/>
    </location>
</feature>
<organism evidence="8 9">
    <name type="scientific">Fistulina hepatica ATCC 64428</name>
    <dbReference type="NCBI Taxonomy" id="1128425"/>
    <lineage>
        <taxon>Eukaryota</taxon>
        <taxon>Fungi</taxon>
        <taxon>Dikarya</taxon>
        <taxon>Basidiomycota</taxon>
        <taxon>Agaricomycotina</taxon>
        <taxon>Agaricomycetes</taxon>
        <taxon>Agaricomycetidae</taxon>
        <taxon>Agaricales</taxon>
        <taxon>Fistulinaceae</taxon>
        <taxon>Fistulina</taxon>
    </lineage>
</organism>
<feature type="transmembrane region" description="Helical" evidence="6">
    <location>
        <begin position="15"/>
        <end position="36"/>
    </location>
</feature>
<feature type="transmembrane region" description="Helical" evidence="6">
    <location>
        <begin position="175"/>
        <end position="194"/>
    </location>
</feature>
<feature type="transmembrane region" description="Helical" evidence="6">
    <location>
        <begin position="56"/>
        <end position="76"/>
    </location>
</feature>